<protein>
    <submittedName>
        <fullName evidence="1">Uncharacterized protein</fullName>
    </submittedName>
</protein>
<dbReference type="EMBL" id="VTXW01000005">
    <property type="protein sequence ID" value="NOH33327.1"/>
    <property type="molecule type" value="Genomic_DNA"/>
</dbReference>
<gene>
    <name evidence="1" type="ORF">F0245_08090</name>
</gene>
<dbReference type="AlphaFoldDB" id="A0A7Y3YN48"/>
<reference evidence="1 2" key="1">
    <citation type="submission" date="2019-09" db="EMBL/GenBank/DDBJ databases">
        <title>Draft genome sequencing and comparative genomics of hatchery-associated Vibrios.</title>
        <authorList>
            <person name="Kehlet-Delgado H."/>
            <person name="Mueller R.S."/>
        </authorList>
    </citation>
    <scope>NUCLEOTIDE SEQUENCE [LARGE SCALE GENOMIC DNA]</scope>
    <source>
        <strain evidence="1 2">00-90-10</strain>
    </source>
</reference>
<dbReference type="Proteomes" id="UP000525336">
    <property type="component" value="Unassembled WGS sequence"/>
</dbReference>
<sequence>MFLIVEPAPFKKVIFKNKASDLLTEGRAILANAAMADKENLLKNKPLPSERLKKGQKRHKTHLCPFWPLYNSTVFAYRHS</sequence>
<comment type="caution">
    <text evidence="1">The sequence shown here is derived from an EMBL/GenBank/DDBJ whole genome shotgun (WGS) entry which is preliminary data.</text>
</comment>
<evidence type="ECO:0000313" key="1">
    <source>
        <dbReference type="EMBL" id="NOH33327.1"/>
    </source>
</evidence>
<proteinExistence type="predicted"/>
<evidence type="ECO:0000313" key="2">
    <source>
        <dbReference type="Proteomes" id="UP000525336"/>
    </source>
</evidence>
<name>A0A7Y3YN48_9VIBR</name>
<organism evidence="1 2">
    <name type="scientific">Vibrio chagasii</name>
    <dbReference type="NCBI Taxonomy" id="170679"/>
    <lineage>
        <taxon>Bacteria</taxon>
        <taxon>Pseudomonadati</taxon>
        <taxon>Pseudomonadota</taxon>
        <taxon>Gammaproteobacteria</taxon>
        <taxon>Vibrionales</taxon>
        <taxon>Vibrionaceae</taxon>
        <taxon>Vibrio</taxon>
    </lineage>
</organism>
<accession>A0A7Y3YN48</accession>